<evidence type="ECO:0000313" key="2">
    <source>
        <dbReference type="Proteomes" id="UP000856143"/>
    </source>
</evidence>
<gene>
    <name evidence="1" type="ORF">I8Y21_003895</name>
</gene>
<protein>
    <submittedName>
        <fullName evidence="1">Uncharacterized protein</fullName>
    </submittedName>
</protein>
<reference evidence="1" key="1">
    <citation type="journal article" date="2018" name="Genome Biol.">
        <title>SKESA: strategic k-mer extension for scrupulous assemblies.</title>
        <authorList>
            <person name="Souvorov A."/>
            <person name="Agarwala R."/>
            <person name="Lipman D.J."/>
        </authorList>
    </citation>
    <scope>NUCLEOTIDE SEQUENCE</scope>
    <source>
        <strain evidence="1">R404</strain>
    </source>
</reference>
<proteinExistence type="predicted"/>
<sequence>MSDIRTVWVTESQEGEWQVTTGDLVCGDDLQTAMIISLFSDRLARADDDCDGSDRRGWWGDAGRDYAIGSRLWLLRRRKLTTDVARRAEDYAREALQWMLDDGVVGNVDIQAQIIWPSRLVVLLRYQRPDNSPDALRFYWIWGKTDAV</sequence>
<accession>A0AAN5LBQ1</accession>
<comment type="caution">
    <text evidence="1">The sequence shown here is derived from an EMBL/GenBank/DDBJ whole genome shotgun (WGS) entry which is preliminary data.</text>
</comment>
<dbReference type="Proteomes" id="UP000856143">
    <property type="component" value="Unassembled WGS sequence"/>
</dbReference>
<organism evidence="1 2">
    <name type="scientific">Klebsiella oxytoca</name>
    <dbReference type="NCBI Taxonomy" id="571"/>
    <lineage>
        <taxon>Bacteria</taxon>
        <taxon>Pseudomonadati</taxon>
        <taxon>Pseudomonadota</taxon>
        <taxon>Gammaproteobacteria</taxon>
        <taxon>Enterobacterales</taxon>
        <taxon>Enterobacteriaceae</taxon>
        <taxon>Klebsiella/Raoultella group</taxon>
        <taxon>Klebsiella</taxon>
    </lineage>
</organism>
<evidence type="ECO:0000313" key="1">
    <source>
        <dbReference type="EMBL" id="HAT1683171.1"/>
    </source>
</evidence>
<dbReference type="AlphaFoldDB" id="A0AAN5LBQ1"/>
<dbReference type="InterPro" id="IPR010877">
    <property type="entry name" value="Phage_Mu_Gp46"/>
</dbReference>
<dbReference type="Pfam" id="PF07409">
    <property type="entry name" value="GP46"/>
    <property type="match status" value="1"/>
</dbReference>
<name>A0AAN5LBQ1_KLEOX</name>
<reference evidence="1" key="2">
    <citation type="submission" date="2020-11" db="EMBL/GenBank/DDBJ databases">
        <authorList>
            <consortium name="NCBI Pathogen Detection Project"/>
        </authorList>
    </citation>
    <scope>NUCLEOTIDE SEQUENCE</scope>
    <source>
        <strain evidence="1">R404</strain>
    </source>
</reference>
<dbReference type="EMBL" id="DACSEO010000054">
    <property type="protein sequence ID" value="HAT1683171.1"/>
    <property type="molecule type" value="Genomic_DNA"/>
</dbReference>